<dbReference type="Pfam" id="PF00144">
    <property type="entry name" value="Beta-lactamase"/>
    <property type="match status" value="1"/>
</dbReference>
<dbReference type="PANTHER" id="PTHR43283">
    <property type="entry name" value="BETA-LACTAMASE-RELATED"/>
    <property type="match status" value="1"/>
</dbReference>
<organism evidence="2 3">
    <name type="scientific">Sunxiuqinia dokdonensis</name>
    <dbReference type="NCBI Taxonomy" id="1409788"/>
    <lineage>
        <taxon>Bacteria</taxon>
        <taxon>Pseudomonadati</taxon>
        <taxon>Bacteroidota</taxon>
        <taxon>Bacteroidia</taxon>
        <taxon>Marinilabiliales</taxon>
        <taxon>Prolixibacteraceae</taxon>
        <taxon>Sunxiuqinia</taxon>
    </lineage>
</organism>
<dbReference type="InterPro" id="IPR001466">
    <property type="entry name" value="Beta-lactam-related"/>
</dbReference>
<dbReference type="InterPro" id="IPR012338">
    <property type="entry name" value="Beta-lactam/transpept-like"/>
</dbReference>
<accession>A0A0L8V4N8</accession>
<dbReference type="PATRIC" id="fig|1409788.3.peg.4123"/>
<proteinExistence type="predicted"/>
<dbReference type="OrthoDB" id="9805821at2"/>
<evidence type="ECO:0000259" key="1">
    <source>
        <dbReference type="Pfam" id="PF00144"/>
    </source>
</evidence>
<evidence type="ECO:0000313" key="2">
    <source>
        <dbReference type="EMBL" id="KOH43147.1"/>
    </source>
</evidence>
<sequence length="436" mass="48871">MHKQLIYIFGILFFVGCTSTPKEQSLSLQEVPPVEAGFSDEGLALADSLIHQYMDNRWLPGGVFLVARHGKIAYYKSFGYRSLNFWEEYQKDDIFRIASMTKAVTSVGIMQLYEQGKLGLDEPLHRYIPAFKSTGVLDQFNPADSSFTAIAPKRPITIRHLLTHTSGLVYGDFEKGNIRAIYQKLGLLGVGLSHGSWTTEQFIDTLASVPLAFHPGERYNYGLNMDVLGRVIEVVSGMSLRDYFQQHLFDPLGMVDTHFYLPEEKHNRLVPVYAQTDNGTIMKQDDDLVNLIDYPKRKDRGHYAGGGGLSSTAMDYARFIQALVNDGEYNGHRILGRKTIELMTADQLVALNKQGAGISQIPGSTFCLGFGLITEEANGLNSKSPGTYEWGGYFSTKFFIDPKEELIFVGMTQINPFKHGEFYDRLTAIIYGAIED</sequence>
<dbReference type="EMBL" id="LGIA01000198">
    <property type="protein sequence ID" value="KOH43147.1"/>
    <property type="molecule type" value="Genomic_DNA"/>
</dbReference>
<dbReference type="SUPFAM" id="SSF56601">
    <property type="entry name" value="beta-lactamase/transpeptidase-like"/>
    <property type="match status" value="1"/>
</dbReference>
<evidence type="ECO:0000313" key="3">
    <source>
        <dbReference type="Proteomes" id="UP000036958"/>
    </source>
</evidence>
<protein>
    <recommendedName>
        <fullName evidence="1">Beta-lactamase-related domain-containing protein</fullName>
    </recommendedName>
</protein>
<keyword evidence="3" id="KW-1185">Reference proteome</keyword>
<comment type="caution">
    <text evidence="2">The sequence shown here is derived from an EMBL/GenBank/DDBJ whole genome shotgun (WGS) entry which is preliminary data.</text>
</comment>
<name>A0A0L8V4N8_9BACT</name>
<dbReference type="RefSeq" id="WP_053187391.1">
    <property type="nucleotide sequence ID" value="NZ_LGIA01000198.1"/>
</dbReference>
<dbReference type="Gene3D" id="3.40.710.10">
    <property type="entry name" value="DD-peptidase/beta-lactamase superfamily"/>
    <property type="match status" value="1"/>
</dbReference>
<gene>
    <name evidence="2" type="ORF">NC99_40360</name>
</gene>
<dbReference type="STRING" id="1409788.NC99_40360"/>
<reference evidence="3" key="1">
    <citation type="submission" date="2015-07" db="EMBL/GenBank/DDBJ databases">
        <title>Genome sequencing of Sunxiuqinia dokdonensis strain SK.</title>
        <authorList>
            <person name="Ahn S."/>
            <person name="Kim B.-C."/>
        </authorList>
    </citation>
    <scope>NUCLEOTIDE SEQUENCE [LARGE SCALE GENOMIC DNA]</scope>
    <source>
        <strain evidence="3">SK</strain>
    </source>
</reference>
<dbReference type="AlphaFoldDB" id="A0A0L8V4N8"/>
<dbReference type="PANTHER" id="PTHR43283:SF3">
    <property type="entry name" value="BETA-LACTAMASE FAMILY PROTEIN (AFU_ORTHOLOGUE AFUA_5G07500)"/>
    <property type="match status" value="1"/>
</dbReference>
<dbReference type="InterPro" id="IPR050789">
    <property type="entry name" value="Diverse_Enzym_Activities"/>
</dbReference>
<dbReference type="Proteomes" id="UP000036958">
    <property type="component" value="Unassembled WGS sequence"/>
</dbReference>
<feature type="domain" description="Beta-lactamase-related" evidence="1">
    <location>
        <begin position="47"/>
        <end position="419"/>
    </location>
</feature>
<dbReference type="PROSITE" id="PS51257">
    <property type="entry name" value="PROKAR_LIPOPROTEIN"/>
    <property type="match status" value="1"/>
</dbReference>